<dbReference type="SMART" id="SM00554">
    <property type="entry name" value="FAS1"/>
    <property type="match status" value="3"/>
</dbReference>
<dbReference type="PANTHER" id="PTHR10900:SF77">
    <property type="entry name" value="FI19380P1"/>
    <property type="match status" value="1"/>
</dbReference>
<comment type="caution">
    <text evidence="2">The sequence shown here is derived from an EMBL/GenBank/DDBJ whole genome shotgun (WGS) entry which is preliminary data.</text>
</comment>
<keyword evidence="3" id="KW-1185">Reference proteome</keyword>
<dbReference type="GO" id="GO:0005615">
    <property type="term" value="C:extracellular space"/>
    <property type="evidence" value="ECO:0007669"/>
    <property type="project" value="TreeGrafter"/>
</dbReference>
<proteinExistence type="predicted"/>
<gene>
    <name evidence="2" type="ORF">HK100_001414</name>
</gene>
<dbReference type="InterPro" id="IPR050904">
    <property type="entry name" value="Adhesion/Biosynth-related"/>
</dbReference>
<dbReference type="EMBL" id="JADGJH010001303">
    <property type="protein sequence ID" value="KAJ3115264.1"/>
    <property type="molecule type" value="Genomic_DNA"/>
</dbReference>
<dbReference type="GO" id="GO:0016236">
    <property type="term" value="P:macroautophagy"/>
    <property type="evidence" value="ECO:0007669"/>
    <property type="project" value="TreeGrafter"/>
</dbReference>
<accession>A0AAD5SX23</accession>
<dbReference type="AlphaFoldDB" id="A0AAD5SX23"/>
<dbReference type="InterPro" id="IPR000782">
    <property type="entry name" value="FAS1_domain"/>
</dbReference>
<dbReference type="GO" id="GO:0000329">
    <property type="term" value="C:fungal-type vacuole membrane"/>
    <property type="evidence" value="ECO:0007669"/>
    <property type="project" value="TreeGrafter"/>
</dbReference>
<dbReference type="InterPro" id="IPR036378">
    <property type="entry name" value="FAS1_dom_sf"/>
</dbReference>
<reference evidence="2" key="1">
    <citation type="submission" date="2020-05" db="EMBL/GenBank/DDBJ databases">
        <title>Phylogenomic resolution of chytrid fungi.</title>
        <authorList>
            <person name="Stajich J.E."/>
            <person name="Amses K."/>
            <person name="Simmons R."/>
            <person name="Seto K."/>
            <person name="Myers J."/>
            <person name="Bonds A."/>
            <person name="Quandt C.A."/>
            <person name="Barry K."/>
            <person name="Liu P."/>
            <person name="Grigoriev I."/>
            <person name="Longcore J.E."/>
            <person name="James T.Y."/>
        </authorList>
    </citation>
    <scope>NUCLEOTIDE SEQUENCE</scope>
    <source>
        <strain evidence="2">JEL0513</strain>
    </source>
</reference>
<sequence length="436" mass="45950">MRSLPIWDRALDQFSVDAKVLHMQVTPIFEGKSVGDVVILQKADISTGQDTVLLHQSDTMAKIRLTWNIIAAKSIPSVATDATGQTLAVSFDGTNVLVSGGGNTKPAHVLVADVLADSVLVHMIDEVLLPGSATTVAATTTSANKVYSGADGVVLGGVAALVAAVLFCKGLLSLIEIDVALFAPLSTFNGTLFVPTNSTINATVKAGFNMSDINTLTNLMLYHSSATPFSGSDFNGTAFVTTQQGNEIKITGSTANGIQILSAYGTPPATILKTHTFDGGYIHIINRALIPPTNLLETTKLANLTSFISAISAANLTDAFSVLEGVTVFAPMNAAFEAIANVTWNLMGDQLREILWLHVVPGVFHETDFEMLKSVPALDTNSTVVMGQTLNVRFDGVHVLVSGEGNKVPAIVVVPDVLVDWMVVHVVDEVLLPSGL</sequence>
<evidence type="ECO:0000313" key="3">
    <source>
        <dbReference type="Proteomes" id="UP001211907"/>
    </source>
</evidence>
<name>A0AAD5SX23_9FUNG</name>
<feature type="domain" description="FAS1" evidence="1">
    <location>
        <begin position="155"/>
        <end position="289"/>
    </location>
</feature>
<organism evidence="2 3">
    <name type="scientific">Physocladia obscura</name>
    <dbReference type="NCBI Taxonomy" id="109957"/>
    <lineage>
        <taxon>Eukaryota</taxon>
        <taxon>Fungi</taxon>
        <taxon>Fungi incertae sedis</taxon>
        <taxon>Chytridiomycota</taxon>
        <taxon>Chytridiomycota incertae sedis</taxon>
        <taxon>Chytridiomycetes</taxon>
        <taxon>Chytridiales</taxon>
        <taxon>Chytriomycetaceae</taxon>
        <taxon>Physocladia</taxon>
    </lineage>
</organism>
<dbReference type="PROSITE" id="PS50213">
    <property type="entry name" value="FAS1"/>
    <property type="match status" value="2"/>
</dbReference>
<dbReference type="Pfam" id="PF02469">
    <property type="entry name" value="Fasciclin"/>
    <property type="match status" value="3"/>
</dbReference>
<dbReference type="SUPFAM" id="SSF82153">
    <property type="entry name" value="FAS1 domain"/>
    <property type="match status" value="3"/>
</dbReference>
<evidence type="ECO:0000313" key="2">
    <source>
        <dbReference type="EMBL" id="KAJ3115264.1"/>
    </source>
</evidence>
<dbReference type="Proteomes" id="UP001211907">
    <property type="component" value="Unassembled WGS sequence"/>
</dbReference>
<evidence type="ECO:0000259" key="1">
    <source>
        <dbReference type="PROSITE" id="PS50213"/>
    </source>
</evidence>
<dbReference type="PANTHER" id="PTHR10900">
    <property type="entry name" value="PERIOSTIN-RELATED"/>
    <property type="match status" value="1"/>
</dbReference>
<feature type="domain" description="FAS1" evidence="1">
    <location>
        <begin position="291"/>
        <end position="431"/>
    </location>
</feature>
<protein>
    <recommendedName>
        <fullName evidence="1">FAS1 domain-containing protein</fullName>
    </recommendedName>
</protein>
<dbReference type="Gene3D" id="2.30.180.10">
    <property type="entry name" value="FAS1 domain"/>
    <property type="match status" value="3"/>
</dbReference>